<dbReference type="EMBL" id="JBHSZH010000005">
    <property type="protein sequence ID" value="MFC7079965.1"/>
    <property type="molecule type" value="Genomic_DNA"/>
</dbReference>
<feature type="compositionally biased region" description="Low complexity" evidence="1">
    <location>
        <begin position="54"/>
        <end position="69"/>
    </location>
</feature>
<evidence type="ECO:0000313" key="3">
    <source>
        <dbReference type="Proteomes" id="UP001596407"/>
    </source>
</evidence>
<keyword evidence="3" id="KW-1185">Reference proteome</keyword>
<sequence>MRPGTVYEVVWVNLDGVEHELRVFDGNDEEVVSTSSSSAVGASRSVVFKRPTDSRATTASTTPRACEGR</sequence>
<organism evidence="2 3">
    <name type="scientific">Halorussus caseinilyticus</name>
    <dbReference type="NCBI Taxonomy" id="3034025"/>
    <lineage>
        <taxon>Archaea</taxon>
        <taxon>Methanobacteriati</taxon>
        <taxon>Methanobacteriota</taxon>
        <taxon>Stenosarchaea group</taxon>
        <taxon>Halobacteria</taxon>
        <taxon>Halobacteriales</taxon>
        <taxon>Haladaptataceae</taxon>
        <taxon>Halorussus</taxon>
    </lineage>
</organism>
<dbReference type="Proteomes" id="UP001596407">
    <property type="component" value="Unassembled WGS sequence"/>
</dbReference>
<dbReference type="AlphaFoldDB" id="A0ABD5WM72"/>
<dbReference type="RefSeq" id="WP_382209336.1">
    <property type="nucleotide sequence ID" value="NZ_JBHSZH010000005.1"/>
</dbReference>
<name>A0ABD5WM72_9EURY</name>
<evidence type="ECO:0000313" key="2">
    <source>
        <dbReference type="EMBL" id="MFC7079965.1"/>
    </source>
</evidence>
<evidence type="ECO:0000256" key="1">
    <source>
        <dbReference type="SAM" id="MobiDB-lite"/>
    </source>
</evidence>
<proteinExistence type="predicted"/>
<gene>
    <name evidence="2" type="ORF">ACFQJ6_07365</name>
</gene>
<protein>
    <submittedName>
        <fullName evidence="2">Uncharacterized protein</fullName>
    </submittedName>
</protein>
<comment type="caution">
    <text evidence="2">The sequence shown here is derived from an EMBL/GenBank/DDBJ whole genome shotgun (WGS) entry which is preliminary data.</text>
</comment>
<reference evidence="2 3" key="1">
    <citation type="journal article" date="2019" name="Int. J. Syst. Evol. Microbiol.">
        <title>The Global Catalogue of Microorganisms (GCM) 10K type strain sequencing project: providing services to taxonomists for standard genome sequencing and annotation.</title>
        <authorList>
            <consortium name="The Broad Institute Genomics Platform"/>
            <consortium name="The Broad Institute Genome Sequencing Center for Infectious Disease"/>
            <person name="Wu L."/>
            <person name="Ma J."/>
        </authorList>
    </citation>
    <scope>NUCLEOTIDE SEQUENCE [LARGE SCALE GENOMIC DNA]</scope>
    <source>
        <strain evidence="2 3">DT72</strain>
    </source>
</reference>
<feature type="region of interest" description="Disordered" evidence="1">
    <location>
        <begin position="50"/>
        <end position="69"/>
    </location>
</feature>
<accession>A0ABD5WM72</accession>